<dbReference type="RefSeq" id="WP_150417687.1">
    <property type="nucleotide sequence ID" value="NZ_VYRZ01000001.1"/>
</dbReference>
<gene>
    <name evidence="2" type="ORF">F6B42_00740</name>
</gene>
<keyword evidence="1" id="KW-0812">Transmembrane</keyword>
<proteinExistence type="predicted"/>
<evidence type="ECO:0000313" key="3">
    <source>
        <dbReference type="Proteomes" id="UP000327039"/>
    </source>
</evidence>
<dbReference type="Pfam" id="PF20619">
    <property type="entry name" value="DUF6804"/>
    <property type="match status" value="1"/>
</dbReference>
<evidence type="ECO:0000313" key="2">
    <source>
        <dbReference type="EMBL" id="KAA9089067.1"/>
    </source>
</evidence>
<dbReference type="EMBL" id="VYRZ01000001">
    <property type="protein sequence ID" value="KAA9089067.1"/>
    <property type="molecule type" value="Genomic_DNA"/>
</dbReference>
<dbReference type="Proteomes" id="UP000327039">
    <property type="component" value="Unassembled WGS sequence"/>
</dbReference>
<name>A0A5J5ISU2_9MICO</name>
<keyword evidence="1" id="KW-0472">Membrane</keyword>
<feature type="transmembrane region" description="Helical" evidence="1">
    <location>
        <begin position="42"/>
        <end position="60"/>
    </location>
</feature>
<feature type="transmembrane region" description="Helical" evidence="1">
    <location>
        <begin position="18"/>
        <end position="36"/>
    </location>
</feature>
<evidence type="ECO:0000256" key="1">
    <source>
        <dbReference type="SAM" id="Phobius"/>
    </source>
</evidence>
<comment type="caution">
    <text evidence="2">The sequence shown here is derived from an EMBL/GenBank/DDBJ whole genome shotgun (WGS) entry which is preliminary data.</text>
</comment>
<sequence length="118" mass="12624">MASRAPRPADPPLRQRNALVPGMIGAAALVAGIPLLGGEFALIIHFIVAILALIVAWFAIQAKQWWWALPMVAIAVLWNPVYPLHLDAPVRLVLTVVATASFIAAGALVWVPRPAPAR</sequence>
<feature type="transmembrane region" description="Helical" evidence="1">
    <location>
        <begin position="65"/>
        <end position="82"/>
    </location>
</feature>
<dbReference type="OrthoDB" id="5125716at2"/>
<reference evidence="3" key="1">
    <citation type="submission" date="2019-09" db="EMBL/GenBank/DDBJ databases">
        <title>Mumia zhuanghuii sp. nov. isolated from the intestinal contents of plateau pika (Ochotona curzoniae) in the Qinghai-Tibet plateau of China.</title>
        <authorList>
            <person name="Tian Z."/>
        </authorList>
    </citation>
    <scope>NUCLEOTIDE SEQUENCE [LARGE SCALE GENOMIC DNA]</scope>
    <source>
        <strain evidence="3">DSM 25564</strain>
    </source>
</reference>
<protein>
    <submittedName>
        <fullName evidence="2">Uncharacterized protein</fullName>
    </submittedName>
</protein>
<dbReference type="AlphaFoldDB" id="A0A5J5ISU2"/>
<feature type="transmembrane region" description="Helical" evidence="1">
    <location>
        <begin position="88"/>
        <end position="111"/>
    </location>
</feature>
<dbReference type="InterPro" id="IPR046548">
    <property type="entry name" value="DUF6804"/>
</dbReference>
<keyword evidence="3" id="KW-1185">Reference proteome</keyword>
<accession>A0A5J5ISU2</accession>
<organism evidence="2 3">
    <name type="scientific">Microbacterium radiodurans</name>
    <dbReference type="NCBI Taxonomy" id="661398"/>
    <lineage>
        <taxon>Bacteria</taxon>
        <taxon>Bacillati</taxon>
        <taxon>Actinomycetota</taxon>
        <taxon>Actinomycetes</taxon>
        <taxon>Micrococcales</taxon>
        <taxon>Microbacteriaceae</taxon>
        <taxon>Microbacterium</taxon>
    </lineage>
</organism>
<keyword evidence="1" id="KW-1133">Transmembrane helix</keyword>